<reference evidence="5" key="1">
    <citation type="submission" date="2023-01" db="EMBL/GenBank/DDBJ databases">
        <title>Exophiala dermititidis isolated from Cystic Fibrosis Patient.</title>
        <authorList>
            <person name="Kurbessoian T."/>
            <person name="Crocker A."/>
            <person name="Murante D."/>
            <person name="Hogan D.A."/>
            <person name="Stajich J.E."/>
        </authorList>
    </citation>
    <scope>NUCLEOTIDE SEQUENCE</scope>
    <source>
        <strain evidence="5">Ex8</strain>
    </source>
</reference>
<keyword evidence="2" id="KW-0436">Ligase</keyword>
<dbReference type="Gene3D" id="3.40.50.12780">
    <property type="entry name" value="N-terminal domain of ligase-like"/>
    <property type="match status" value="1"/>
</dbReference>
<dbReference type="Proteomes" id="UP001161757">
    <property type="component" value="Unassembled WGS sequence"/>
</dbReference>
<evidence type="ECO:0000259" key="4">
    <source>
        <dbReference type="Pfam" id="PF13193"/>
    </source>
</evidence>
<dbReference type="Pfam" id="PF00501">
    <property type="entry name" value="AMP-binding"/>
    <property type="match status" value="1"/>
</dbReference>
<evidence type="ECO:0000313" key="5">
    <source>
        <dbReference type="EMBL" id="KAJ8989607.1"/>
    </source>
</evidence>
<comment type="similarity">
    <text evidence="1">Belongs to the ATP-dependent AMP-binding enzyme family.</text>
</comment>
<dbReference type="InterPro" id="IPR020845">
    <property type="entry name" value="AMP-binding_CS"/>
</dbReference>
<evidence type="ECO:0008006" key="7">
    <source>
        <dbReference type="Google" id="ProtNLM"/>
    </source>
</evidence>
<organism evidence="5 6">
    <name type="scientific">Exophiala dermatitidis</name>
    <name type="common">Black yeast-like fungus</name>
    <name type="synonym">Wangiella dermatitidis</name>
    <dbReference type="NCBI Taxonomy" id="5970"/>
    <lineage>
        <taxon>Eukaryota</taxon>
        <taxon>Fungi</taxon>
        <taxon>Dikarya</taxon>
        <taxon>Ascomycota</taxon>
        <taxon>Pezizomycotina</taxon>
        <taxon>Eurotiomycetes</taxon>
        <taxon>Chaetothyriomycetidae</taxon>
        <taxon>Chaetothyriales</taxon>
        <taxon>Herpotrichiellaceae</taxon>
        <taxon>Exophiala</taxon>
    </lineage>
</organism>
<feature type="domain" description="AMP-dependent synthetase/ligase" evidence="3">
    <location>
        <begin position="84"/>
        <end position="418"/>
    </location>
</feature>
<dbReference type="SUPFAM" id="SSF56801">
    <property type="entry name" value="Acetyl-CoA synthetase-like"/>
    <property type="match status" value="1"/>
</dbReference>
<name>A0AAN6ETL7_EXODE</name>
<dbReference type="AlphaFoldDB" id="A0AAN6ETL7"/>
<proteinExistence type="inferred from homology"/>
<dbReference type="EMBL" id="JAJGCB010000013">
    <property type="protein sequence ID" value="KAJ8989607.1"/>
    <property type="molecule type" value="Genomic_DNA"/>
</dbReference>
<dbReference type="Pfam" id="PF13193">
    <property type="entry name" value="AMP-binding_C"/>
    <property type="match status" value="1"/>
</dbReference>
<evidence type="ECO:0000256" key="2">
    <source>
        <dbReference type="ARBA" id="ARBA00022598"/>
    </source>
</evidence>
<comment type="caution">
    <text evidence="5">The sequence shown here is derived from an EMBL/GenBank/DDBJ whole genome shotgun (WGS) entry which is preliminary data.</text>
</comment>
<gene>
    <name evidence="5" type="ORF">HRR80_006331</name>
</gene>
<feature type="domain" description="AMP-binding enzyme C-terminal" evidence="4">
    <location>
        <begin position="469"/>
        <end position="558"/>
    </location>
</feature>
<evidence type="ECO:0000259" key="3">
    <source>
        <dbReference type="Pfam" id="PF00501"/>
    </source>
</evidence>
<dbReference type="InterPro" id="IPR045851">
    <property type="entry name" value="AMP-bd_C_sf"/>
</dbReference>
<dbReference type="PANTHER" id="PTHR24096">
    <property type="entry name" value="LONG-CHAIN-FATTY-ACID--COA LIGASE"/>
    <property type="match status" value="1"/>
</dbReference>
<dbReference type="InterPro" id="IPR025110">
    <property type="entry name" value="AMP-bd_C"/>
</dbReference>
<dbReference type="GO" id="GO:0016405">
    <property type="term" value="F:CoA-ligase activity"/>
    <property type="evidence" value="ECO:0007669"/>
    <property type="project" value="TreeGrafter"/>
</dbReference>
<evidence type="ECO:0000313" key="6">
    <source>
        <dbReference type="Proteomes" id="UP001161757"/>
    </source>
</evidence>
<protein>
    <recommendedName>
        <fullName evidence="7">4-coumarate-CoA ligase</fullName>
    </recommendedName>
</protein>
<dbReference type="Gene3D" id="3.30.300.30">
    <property type="match status" value="1"/>
</dbReference>
<dbReference type="PANTHER" id="PTHR24096:SF149">
    <property type="entry name" value="AMP-BINDING DOMAIN-CONTAINING PROTEIN-RELATED"/>
    <property type="match status" value="1"/>
</dbReference>
<sequence length="587" mass="64793">MIFSSQYHIDIPNEDILTFLFSRTRFKENDPIWIDAINPDLYVTLSKARELTYRIGQGLRDLGIGVGNGAGTKSNNDRKYGRDDSIVLSFVENQVMVAPTLLGVLCAGGIHATCPMTATVFELARQIRLSKPRVLICSEQTRKVAEESIVQSGIGGTRINLLLMDSKTLDVVDANTKRSIVSNKDRLLRWRRISDRGELENTTACLVYSSGTTGVPKGVRITHSNIVSNLCQMAFHFDHFAKKAIAEGTYLKMPGIMQNAVILGITVQTMMALQTGMQVYMIPKFDFDFLMACVRNYSLSTFFLVPAVWNRIATECTKADLAGFRFCMSGASPLPLALQLKVEDMLPPGVMLRVNWEMTETTTGASQPAPEEVDRDGASGRLLPNMQAVILGAKGEKLGVGQRGELCVKGPNVIREYFNNPEATKAAFTPDGWFRTGDIAYFSKDGKLFIVGRSKELLKYKSHQISPSELEAILGQCPGIVDVGVIGVPDGNGNDLPRAYIVRKPNNSQSGGSDISSSSTLLSEKDVHDFLNARVSVYKRLRGGVRFVDEIPRNVNAKIMRNVLKEWVEKEHEQEQSSASVPARARL</sequence>
<dbReference type="InterPro" id="IPR042099">
    <property type="entry name" value="ANL_N_sf"/>
</dbReference>
<evidence type="ECO:0000256" key="1">
    <source>
        <dbReference type="ARBA" id="ARBA00006432"/>
    </source>
</evidence>
<accession>A0AAN6ETL7</accession>
<dbReference type="InterPro" id="IPR000873">
    <property type="entry name" value="AMP-dep_synth/lig_dom"/>
</dbReference>
<dbReference type="GO" id="GO:0019748">
    <property type="term" value="P:secondary metabolic process"/>
    <property type="evidence" value="ECO:0007669"/>
    <property type="project" value="TreeGrafter"/>
</dbReference>
<dbReference type="PROSITE" id="PS00455">
    <property type="entry name" value="AMP_BINDING"/>
    <property type="match status" value="1"/>
</dbReference>